<dbReference type="Pfam" id="PF13749">
    <property type="entry name" value="HATPase_c_4"/>
    <property type="match status" value="1"/>
</dbReference>
<keyword evidence="5" id="KW-0347">Helicase</keyword>
<name>A0AAI8AM99_MESHY</name>
<dbReference type="InterPro" id="IPR038461">
    <property type="entry name" value="Schlafen_AlbA_2_dom_sf"/>
</dbReference>
<dbReference type="Gene3D" id="1.10.10.10">
    <property type="entry name" value="Winged helix-like DNA-binding domain superfamily/Winged helix DNA-binding domain"/>
    <property type="match status" value="1"/>
</dbReference>
<dbReference type="RefSeq" id="WP_015083988.1">
    <property type="nucleotide sequence ID" value="NC_019552.1"/>
</dbReference>
<proteinExistence type="predicted"/>
<dbReference type="GO" id="GO:0003700">
    <property type="term" value="F:DNA-binding transcription factor activity"/>
    <property type="evidence" value="ECO:0007669"/>
    <property type="project" value="InterPro"/>
</dbReference>
<dbReference type="Gene3D" id="3.30.565.60">
    <property type="match status" value="1"/>
</dbReference>
<sequence>MKKNQENICKTMQQIEDTNVEYKQEINDKVARTILAFLNTNGGIIYLGVDDETRCIIQPIDDKTKQMWIDKLSMWKSQLSNDGYDLINWDSSTIPIKITVREGKQKPYSLSNSSPEFFVRIGSTTQRASLEQIGRMFLNSEPYYFEKKSIERTDLAFNYFKKALEKLNIKFNPKKLSLINDDNKYNNIALYFSDQCQIVTKLAYYQGLTKEIFLDKADLSGSILEQIDTILKTTEIYNKTKATFPNQTYRLEVRDYPTQALREAILNAFCHRDYSLINSDITISFFDDRVEVYSPGGLVENLTLEQIKNGVNNRRNKGIAQILRLLQFVEEQGRGVELIFDSYKNFDKQPRYDVNANMVKVTLYNRNYESTNINRNGLKHNVRDKVIERQKIILDLIKQNPNITISEISQQLKISRATLNLDLQQLQKSEKLFREGSKKTGEWKIKTNK</sequence>
<keyword evidence="5" id="KW-0378">Hydrolase</keyword>
<gene>
    <name evidence="5" type="ORF">MOS_052</name>
</gene>
<dbReference type="InterPro" id="IPR036388">
    <property type="entry name" value="WH-like_DNA-bd_sf"/>
</dbReference>
<keyword evidence="5" id="KW-0547">Nucleotide-binding</keyword>
<dbReference type="InterPro" id="IPR007421">
    <property type="entry name" value="Schlafen_AlbA_2_dom"/>
</dbReference>
<dbReference type="Pfam" id="PF04326">
    <property type="entry name" value="SLFN_AlbA_2"/>
    <property type="match status" value="1"/>
</dbReference>
<dbReference type="InterPro" id="IPR038475">
    <property type="entry name" value="RecG_C_sf"/>
</dbReference>
<evidence type="ECO:0000313" key="6">
    <source>
        <dbReference type="Proteomes" id="UP000009399"/>
    </source>
</evidence>
<evidence type="ECO:0000256" key="1">
    <source>
        <dbReference type="ARBA" id="ARBA00023015"/>
    </source>
</evidence>
<dbReference type="EMBL" id="CP003914">
    <property type="protein sequence ID" value="AFX73984.1"/>
    <property type="molecule type" value="Genomic_DNA"/>
</dbReference>
<evidence type="ECO:0000259" key="3">
    <source>
        <dbReference type="Pfam" id="PF04326"/>
    </source>
</evidence>
<keyword evidence="5" id="KW-0067">ATP-binding</keyword>
<dbReference type="KEGG" id="mhs:MOS_052"/>
<organism evidence="5 6">
    <name type="scientific">Mesomycoplasma hyorhinis SK76</name>
    <dbReference type="NCBI Taxonomy" id="1118964"/>
    <lineage>
        <taxon>Bacteria</taxon>
        <taxon>Bacillati</taxon>
        <taxon>Mycoplasmatota</taxon>
        <taxon>Mycoplasmoidales</taxon>
        <taxon>Metamycoplasmataceae</taxon>
        <taxon>Mesomycoplasma</taxon>
    </lineage>
</organism>
<evidence type="ECO:0000313" key="5">
    <source>
        <dbReference type="EMBL" id="AFX73984.1"/>
    </source>
</evidence>
<evidence type="ECO:0000256" key="2">
    <source>
        <dbReference type="ARBA" id="ARBA00023163"/>
    </source>
</evidence>
<feature type="domain" description="HTH deoR-type" evidence="4">
    <location>
        <begin position="389"/>
        <end position="434"/>
    </location>
</feature>
<accession>A0AAI8AM99</accession>
<dbReference type="Pfam" id="PF08220">
    <property type="entry name" value="HTH_DeoR"/>
    <property type="match status" value="1"/>
</dbReference>
<dbReference type="Proteomes" id="UP000009399">
    <property type="component" value="Chromosome"/>
</dbReference>
<dbReference type="SUPFAM" id="SSF46785">
    <property type="entry name" value="Winged helix' DNA-binding domain"/>
    <property type="match status" value="1"/>
</dbReference>
<keyword evidence="2" id="KW-0804">Transcription</keyword>
<reference evidence="5 6" key="1">
    <citation type="journal article" date="2013" name="Genome Announc.">
        <title>Complete Genome Sequence of Mycoplasma hyorhinis Strain SK76.</title>
        <authorList>
            <person name="Goodison S."/>
            <person name="Urquidi V."/>
            <person name="Kumar D."/>
            <person name="Reyes L."/>
            <person name="Rosser C.J."/>
        </authorList>
    </citation>
    <scope>NUCLEOTIDE SEQUENCE [LARGE SCALE GENOMIC DNA]</scope>
    <source>
        <strain evidence="5 6">SK76</strain>
    </source>
</reference>
<dbReference type="InterPro" id="IPR001034">
    <property type="entry name" value="DeoR_HTH"/>
</dbReference>
<dbReference type="InterPro" id="IPR036390">
    <property type="entry name" value="WH_DNA-bd_sf"/>
</dbReference>
<evidence type="ECO:0000259" key="4">
    <source>
        <dbReference type="Pfam" id="PF08220"/>
    </source>
</evidence>
<dbReference type="PANTHER" id="PTHR30595">
    <property type="entry name" value="GLPR-RELATED TRANSCRIPTIONAL REPRESSOR"/>
    <property type="match status" value="1"/>
</dbReference>
<dbReference type="Gene3D" id="3.30.950.30">
    <property type="entry name" value="Schlafen, AAA domain"/>
    <property type="match status" value="1"/>
</dbReference>
<feature type="domain" description="Schlafen AlbA-2" evidence="3">
    <location>
        <begin position="16"/>
        <end position="128"/>
    </location>
</feature>
<keyword evidence="1" id="KW-0805">Transcription regulation</keyword>
<dbReference type="PANTHER" id="PTHR30595:SF6">
    <property type="entry name" value="SCHLAFEN ALBA-2 DOMAIN-CONTAINING PROTEIN"/>
    <property type="match status" value="1"/>
</dbReference>
<dbReference type="AlphaFoldDB" id="A0AAI8AM99"/>
<dbReference type="GO" id="GO:0004386">
    <property type="term" value="F:helicase activity"/>
    <property type="evidence" value="ECO:0007669"/>
    <property type="project" value="UniProtKB-KW"/>
</dbReference>
<protein>
    <submittedName>
        <fullName evidence="5">ATP-dependent DNA helicase</fullName>
    </submittedName>
</protein>